<dbReference type="InterPro" id="IPR050312">
    <property type="entry name" value="IolE/XylAMocC-like"/>
</dbReference>
<evidence type="ECO:0000259" key="1">
    <source>
        <dbReference type="Pfam" id="PF01261"/>
    </source>
</evidence>
<dbReference type="AlphaFoldDB" id="A0A4R0IT23"/>
<evidence type="ECO:0000313" key="2">
    <source>
        <dbReference type="EMBL" id="TCC36339.1"/>
    </source>
</evidence>
<comment type="caution">
    <text evidence="2">The sequence shown here is derived from an EMBL/GenBank/DDBJ whole genome shotgun (WGS) entry which is preliminary data.</text>
</comment>
<organism evidence="2 3">
    <name type="scientific">Kribbella speibonae</name>
    <dbReference type="NCBI Taxonomy" id="1572660"/>
    <lineage>
        <taxon>Bacteria</taxon>
        <taxon>Bacillati</taxon>
        <taxon>Actinomycetota</taxon>
        <taxon>Actinomycetes</taxon>
        <taxon>Propionibacteriales</taxon>
        <taxon>Kribbellaceae</taxon>
        <taxon>Kribbella</taxon>
    </lineage>
</organism>
<dbReference type="PANTHER" id="PTHR12110:SF21">
    <property type="entry name" value="XYLOSE ISOMERASE-LIKE TIM BARREL DOMAIN-CONTAINING PROTEIN"/>
    <property type="match status" value="1"/>
</dbReference>
<dbReference type="PANTHER" id="PTHR12110">
    <property type="entry name" value="HYDROXYPYRUVATE ISOMERASE"/>
    <property type="match status" value="1"/>
</dbReference>
<dbReference type="SUPFAM" id="SSF51658">
    <property type="entry name" value="Xylose isomerase-like"/>
    <property type="match status" value="1"/>
</dbReference>
<dbReference type="EMBL" id="SJKC01000003">
    <property type="protein sequence ID" value="TCC36339.1"/>
    <property type="molecule type" value="Genomic_DNA"/>
</dbReference>
<proteinExistence type="predicted"/>
<dbReference type="Pfam" id="PF01261">
    <property type="entry name" value="AP_endonuc_2"/>
    <property type="match status" value="1"/>
</dbReference>
<accession>A0A4R0IT23</accession>
<feature type="domain" description="Xylose isomerase-like TIM barrel" evidence="1">
    <location>
        <begin position="20"/>
        <end position="283"/>
    </location>
</feature>
<name>A0A4R0IT23_9ACTN</name>
<dbReference type="Proteomes" id="UP000294225">
    <property type="component" value="Unassembled WGS sequence"/>
</dbReference>
<protein>
    <submittedName>
        <fullName evidence="2">Sugar phosphate isomerase/epimerase</fullName>
    </submittedName>
</protein>
<keyword evidence="2" id="KW-0413">Isomerase</keyword>
<sequence>MKIALDPYMFRSTPLLELPALVAELGYDYIELSPREDFTPFFLHARAGDDTVKAFKKALDAAGVQVASHLPLYRWSGPDEEERQAAVRYWKRAIQLTVDLDCRVMNSEFNGRPEQASRSEAMFWKSMEELLPVFEREGVQLRLEPHPDDFVEDGLVAIDMIRGINSPLVSFLYCAPHTFHMGGNTDRNLAEIMRYAGPLLTQVHLADSFDHRASSGLRYIVNPPGSTARVHQHLDIGQGEVDWETFFSTLDELGFGDREDTVMTSCVFAWEDRARDSATFMRETVDKYIGAW</sequence>
<dbReference type="InterPro" id="IPR013022">
    <property type="entry name" value="Xyl_isomerase-like_TIM-brl"/>
</dbReference>
<dbReference type="InterPro" id="IPR036237">
    <property type="entry name" value="Xyl_isomerase-like_sf"/>
</dbReference>
<evidence type="ECO:0000313" key="3">
    <source>
        <dbReference type="Proteomes" id="UP000294225"/>
    </source>
</evidence>
<gene>
    <name evidence="2" type="ORF">E0H92_27195</name>
</gene>
<dbReference type="Gene3D" id="3.20.20.150">
    <property type="entry name" value="Divalent-metal-dependent TIM barrel enzymes"/>
    <property type="match status" value="1"/>
</dbReference>
<reference evidence="2 3" key="1">
    <citation type="submission" date="2019-02" db="EMBL/GenBank/DDBJ databases">
        <title>Kribbella capetownensis sp. nov. and Kribbella speibonae sp. nov., isolated from soil.</title>
        <authorList>
            <person name="Curtis S.M."/>
            <person name="Norton I."/>
            <person name="Everest G.J."/>
            <person name="Meyers P.R."/>
        </authorList>
    </citation>
    <scope>NUCLEOTIDE SEQUENCE [LARGE SCALE GENOMIC DNA]</scope>
    <source>
        <strain evidence="2 3">YM55</strain>
    </source>
</reference>
<dbReference type="RefSeq" id="WP_131498165.1">
    <property type="nucleotide sequence ID" value="NZ_SJKC01000003.1"/>
</dbReference>
<dbReference type="GO" id="GO:0016853">
    <property type="term" value="F:isomerase activity"/>
    <property type="evidence" value="ECO:0007669"/>
    <property type="project" value="UniProtKB-KW"/>
</dbReference>